<feature type="domain" description="PNPLA" evidence="9">
    <location>
        <begin position="14"/>
        <end position="218"/>
    </location>
</feature>
<accession>A0A8D7ATF7</accession>
<protein>
    <recommendedName>
        <fullName evidence="8">Patatin</fullName>
        <ecNumber evidence="8">3.1.1.-</ecNumber>
    </recommendedName>
</protein>
<comment type="similarity">
    <text evidence="1 8">Belongs to the patatin family.</text>
</comment>
<comment type="function">
    <text evidence="6">Possesses non-specific lipolytic acyl hydrolase (LAH) activity. Hydrolyzes phospholipids as well as galactolipids. May play a role in disease resistance.</text>
</comment>
<evidence type="ECO:0000256" key="6">
    <source>
        <dbReference type="ARBA" id="ARBA00025642"/>
    </source>
</evidence>
<dbReference type="PANTHER" id="PTHR32176">
    <property type="entry name" value="XYLOSE ISOMERASE"/>
    <property type="match status" value="1"/>
</dbReference>
<keyword evidence="2 7" id="KW-0378">Hydrolase</keyword>
<reference evidence="10" key="1">
    <citation type="submission" date="2021-03" db="EMBL/GenBank/DDBJ databases">
        <authorList>
            <consortium name="Genoscope - CEA"/>
            <person name="William W."/>
        </authorList>
    </citation>
    <scope>NUCLEOTIDE SEQUENCE</scope>
    <source>
        <strain evidence="10">Doubled-haploid Pahang</strain>
    </source>
</reference>
<dbReference type="Gene3D" id="3.40.1090.10">
    <property type="entry name" value="Cytosolic phospholipase A2 catalytic domain"/>
    <property type="match status" value="1"/>
</dbReference>
<feature type="non-terminal residue" evidence="10">
    <location>
        <position position="1"/>
    </location>
</feature>
<dbReference type="PROSITE" id="PS51635">
    <property type="entry name" value="PNPLA"/>
    <property type="match status" value="1"/>
</dbReference>
<dbReference type="PANTHER" id="PTHR32176:SF103">
    <property type="entry name" value="OS08G0376550 PROTEIN"/>
    <property type="match status" value="1"/>
</dbReference>
<dbReference type="GO" id="GO:0016298">
    <property type="term" value="F:lipase activity"/>
    <property type="evidence" value="ECO:0007669"/>
    <property type="project" value="UniProtKB-ARBA"/>
</dbReference>
<feature type="short sequence motif" description="GXGXXG" evidence="7">
    <location>
        <begin position="18"/>
        <end position="23"/>
    </location>
</feature>
<dbReference type="EC" id="3.1.1.-" evidence="8"/>
<keyword evidence="3" id="KW-0611">Plant defense</keyword>
<evidence type="ECO:0000256" key="8">
    <source>
        <dbReference type="RuleBase" id="RU361262"/>
    </source>
</evidence>
<dbReference type="GO" id="GO:0006952">
    <property type="term" value="P:defense response"/>
    <property type="evidence" value="ECO:0007669"/>
    <property type="project" value="UniProtKB-KW"/>
</dbReference>
<evidence type="ECO:0000256" key="4">
    <source>
        <dbReference type="ARBA" id="ARBA00022963"/>
    </source>
</evidence>
<dbReference type="FunFam" id="3.40.1090.10:FF:000005">
    <property type="entry name" value="Patatin"/>
    <property type="match status" value="1"/>
</dbReference>
<dbReference type="GO" id="GO:0016042">
    <property type="term" value="P:lipid catabolic process"/>
    <property type="evidence" value="ECO:0007669"/>
    <property type="project" value="UniProtKB-UniRule"/>
</dbReference>
<keyword evidence="4 7" id="KW-0442">Lipid degradation</keyword>
<dbReference type="SUPFAM" id="SSF52151">
    <property type="entry name" value="FabD/lysophospholipase-like"/>
    <property type="match status" value="1"/>
</dbReference>
<comment type="domain">
    <text evidence="8">The nitrogen atoms of the two glycine residues in the GGXR motif define the oxyanion hole, and stabilize the oxyanion that forms during the nucleophilic attack by the catalytic serine during substrate cleavage.</text>
</comment>
<evidence type="ECO:0000313" key="10">
    <source>
        <dbReference type="EMBL" id="CAG1856309.1"/>
    </source>
</evidence>
<gene>
    <name evidence="10" type="ORF">GSMUA_43290.1</name>
</gene>
<feature type="short sequence motif" description="GXSXG" evidence="7">
    <location>
        <begin position="56"/>
        <end position="60"/>
    </location>
</feature>
<keyword evidence="5 7" id="KW-0443">Lipid metabolism</keyword>
<feature type="short sequence motif" description="DGA/G" evidence="7">
    <location>
        <begin position="205"/>
        <end position="207"/>
    </location>
</feature>
<evidence type="ECO:0000256" key="7">
    <source>
        <dbReference type="PROSITE-ProRule" id="PRU01161"/>
    </source>
</evidence>
<evidence type="ECO:0000259" key="9">
    <source>
        <dbReference type="PROSITE" id="PS51635"/>
    </source>
</evidence>
<feature type="active site" description="Nucleophile" evidence="7">
    <location>
        <position position="58"/>
    </location>
</feature>
<evidence type="ECO:0000256" key="1">
    <source>
        <dbReference type="ARBA" id="ARBA00010240"/>
    </source>
</evidence>
<sequence>SNPAPAPGKLVTVLSIDGGGVRGLIPATILAFLESKLQELDGPDVRIADYFDVIAGTSTGGLVTTMLTAPNNDGRPLFAAKDIIQFFLDNSPKFFPQKKAGIVWNLFDAATGPKYDGKYLHSKIQELLGDTKLSQTLTNIVIPTFDIKLLQPIVFSTFETKYTPLKDALLSDICIGTSAAPTYLPGHYFQTEDHQGGTREFNLVDGGVAANNPTLTAMSQVTKEILMENADFFPIKPADSGRFLVISLGTGSNKQEGKFSAQESAKWGLLEWLYNKGSTPIIDIFFQASADMVDIHVPVLFRALHSEEHYLRIQQDDTLVGDASSVDISTRENLEKLVEMGNELLKKPASRANLENGTFEPCEAEETNEEALFRFARRLSSERKLRNSFKLLR</sequence>
<organism evidence="10">
    <name type="scientific">Musa acuminata subsp. malaccensis</name>
    <name type="common">Wild banana</name>
    <name type="synonym">Musa malaccensis</name>
    <dbReference type="NCBI Taxonomy" id="214687"/>
    <lineage>
        <taxon>Eukaryota</taxon>
        <taxon>Viridiplantae</taxon>
        <taxon>Streptophyta</taxon>
        <taxon>Embryophyta</taxon>
        <taxon>Tracheophyta</taxon>
        <taxon>Spermatophyta</taxon>
        <taxon>Magnoliopsida</taxon>
        <taxon>Liliopsida</taxon>
        <taxon>Zingiberales</taxon>
        <taxon>Musaceae</taxon>
        <taxon>Musa</taxon>
    </lineage>
</organism>
<feature type="active site" description="Proton acceptor" evidence="7">
    <location>
        <position position="205"/>
    </location>
</feature>
<dbReference type="InterPro" id="IPR002641">
    <property type="entry name" value="PNPLA_dom"/>
</dbReference>
<evidence type="ECO:0000256" key="2">
    <source>
        <dbReference type="ARBA" id="ARBA00022801"/>
    </source>
</evidence>
<proteinExistence type="inferred from homology"/>
<name>A0A8D7ATF7_MUSAM</name>
<evidence type="ECO:0000256" key="3">
    <source>
        <dbReference type="ARBA" id="ARBA00022821"/>
    </source>
</evidence>
<evidence type="ECO:0000256" key="5">
    <source>
        <dbReference type="ARBA" id="ARBA00023098"/>
    </source>
</evidence>
<dbReference type="EMBL" id="HG996473">
    <property type="protein sequence ID" value="CAG1856309.1"/>
    <property type="molecule type" value="Genomic_DNA"/>
</dbReference>
<dbReference type="InterPro" id="IPR016035">
    <property type="entry name" value="Acyl_Trfase/lysoPLipase"/>
</dbReference>
<dbReference type="Pfam" id="PF01734">
    <property type="entry name" value="Patatin"/>
    <property type="match status" value="1"/>
</dbReference>
<dbReference type="CDD" id="cd07214">
    <property type="entry name" value="Pat17_isozyme_like"/>
    <property type="match status" value="1"/>
</dbReference>
<dbReference type="AlphaFoldDB" id="A0A8D7ATF7"/>
<comment type="function">
    <text evidence="8">Lipolytic acyl hydrolase (LAH).</text>
</comment>